<dbReference type="GO" id="GO:0008270">
    <property type="term" value="F:zinc ion binding"/>
    <property type="evidence" value="ECO:0007669"/>
    <property type="project" value="UniProtKB-KW"/>
</dbReference>
<proteinExistence type="predicted"/>
<dbReference type="Proteomes" id="UP001151699">
    <property type="component" value="Chromosome B"/>
</dbReference>
<dbReference type="Pfam" id="PF17180">
    <property type="entry name" value="Zn_ribbon_3CxxC_2"/>
    <property type="match status" value="1"/>
</dbReference>
<keyword evidence="6" id="KW-1185">Reference proteome</keyword>
<evidence type="ECO:0000256" key="2">
    <source>
        <dbReference type="ARBA" id="ARBA00022771"/>
    </source>
</evidence>
<dbReference type="InterPro" id="IPR057809">
    <property type="entry name" value="ZCCHC24_C"/>
</dbReference>
<dbReference type="AlphaFoldDB" id="A0A9Q0N268"/>
<name>A0A9Q0N268_9DIPT</name>
<dbReference type="OrthoDB" id="10038672at2759"/>
<evidence type="ECO:0000313" key="6">
    <source>
        <dbReference type="Proteomes" id="UP001151699"/>
    </source>
</evidence>
<comment type="caution">
    <text evidence="5">The sequence shown here is derived from an EMBL/GenBank/DDBJ whole genome shotgun (WGS) entry which is preliminary data.</text>
</comment>
<evidence type="ECO:0000259" key="4">
    <source>
        <dbReference type="SMART" id="SM01328"/>
    </source>
</evidence>
<dbReference type="InterPro" id="IPR027377">
    <property type="entry name" value="ZAR1/RTP1-5-like_Znf-3CxxC"/>
</dbReference>
<dbReference type="EMBL" id="WJQU01000002">
    <property type="protein sequence ID" value="KAJ6641274.1"/>
    <property type="molecule type" value="Genomic_DNA"/>
</dbReference>
<accession>A0A9Q0N268</accession>
<dbReference type="InterPro" id="IPR033446">
    <property type="entry name" value="ZCCHC24_Znf-3CxxC"/>
</dbReference>
<gene>
    <name evidence="5" type="primary">ZCCHC24_1</name>
    <name evidence="5" type="ORF">Bhyg_06209</name>
</gene>
<keyword evidence="1" id="KW-0479">Metal-binding</keyword>
<evidence type="ECO:0000256" key="1">
    <source>
        <dbReference type="ARBA" id="ARBA00022723"/>
    </source>
</evidence>
<feature type="domain" description="3CxxC-type" evidence="4">
    <location>
        <begin position="11"/>
        <end position="78"/>
    </location>
</feature>
<keyword evidence="2" id="KW-0863">Zinc-finger</keyword>
<protein>
    <submittedName>
        <fullName evidence="5">Zinc finger CCHC domain-containing protein 24</fullName>
    </submittedName>
</protein>
<keyword evidence="3" id="KW-0862">Zinc</keyword>
<organism evidence="5 6">
    <name type="scientific">Pseudolycoriella hygida</name>
    <dbReference type="NCBI Taxonomy" id="35572"/>
    <lineage>
        <taxon>Eukaryota</taxon>
        <taxon>Metazoa</taxon>
        <taxon>Ecdysozoa</taxon>
        <taxon>Arthropoda</taxon>
        <taxon>Hexapoda</taxon>
        <taxon>Insecta</taxon>
        <taxon>Pterygota</taxon>
        <taxon>Neoptera</taxon>
        <taxon>Endopterygota</taxon>
        <taxon>Diptera</taxon>
        <taxon>Nematocera</taxon>
        <taxon>Sciaroidea</taxon>
        <taxon>Sciaridae</taxon>
        <taxon>Pseudolycoriella</taxon>
    </lineage>
</organism>
<evidence type="ECO:0000256" key="3">
    <source>
        <dbReference type="ARBA" id="ARBA00022833"/>
    </source>
</evidence>
<sequence length="85" mass="10026">MLKTPYQGGNRCFGEYICKKCNRRWMSANSWKNTQQCKQCKINVFPHKQRPLHKPDGLDKSDMNKFHPRELCGRCKLIGEFCGNF</sequence>
<dbReference type="SMART" id="SM01328">
    <property type="entry name" value="zf-3CxxC"/>
    <property type="match status" value="1"/>
</dbReference>
<dbReference type="Pfam" id="PF23490">
    <property type="entry name" value="ZCCHC24_C"/>
    <property type="match status" value="1"/>
</dbReference>
<evidence type="ECO:0000313" key="5">
    <source>
        <dbReference type="EMBL" id="KAJ6641274.1"/>
    </source>
</evidence>
<reference evidence="5" key="1">
    <citation type="submission" date="2022-07" db="EMBL/GenBank/DDBJ databases">
        <authorList>
            <person name="Trinca V."/>
            <person name="Uliana J.V.C."/>
            <person name="Torres T.T."/>
            <person name="Ward R.J."/>
            <person name="Monesi N."/>
        </authorList>
    </citation>
    <scope>NUCLEOTIDE SEQUENCE</scope>
    <source>
        <strain evidence="5">HSMRA1968</strain>
        <tissue evidence="5">Whole embryos</tissue>
    </source>
</reference>